<dbReference type="EMBL" id="VMNK01000014">
    <property type="protein sequence ID" value="TVO53966.1"/>
    <property type="molecule type" value="Genomic_DNA"/>
</dbReference>
<gene>
    <name evidence="1" type="ORF">FHP91_14385</name>
</gene>
<protein>
    <submittedName>
        <fullName evidence="1">Uncharacterized protein</fullName>
    </submittedName>
</protein>
<evidence type="ECO:0000313" key="2">
    <source>
        <dbReference type="Proteomes" id="UP000319502"/>
    </source>
</evidence>
<dbReference type="OrthoDB" id="9180114at2"/>
<dbReference type="AlphaFoldDB" id="A0A557QM34"/>
<dbReference type="RefSeq" id="WP_144310245.1">
    <property type="nucleotide sequence ID" value="NZ_VMNK01000014.1"/>
</dbReference>
<reference evidence="1 2" key="1">
    <citation type="submission" date="2019-07" db="EMBL/GenBank/DDBJ databases">
        <title>The pathways for chlorine oxyanion respiration interact through the shared metabolite chlorate.</title>
        <authorList>
            <person name="Barnum T.P."/>
            <person name="Cheng Y."/>
            <person name="Hill K.A."/>
            <person name="Lucas L.N."/>
            <person name="Carlson H.K."/>
            <person name="Coates J.D."/>
        </authorList>
    </citation>
    <scope>NUCLEOTIDE SEQUENCE [LARGE SCALE GENOMIC DNA]</scope>
    <source>
        <strain evidence="1 2">SFB-3</strain>
    </source>
</reference>
<accession>A0A557QM34</accession>
<comment type="caution">
    <text evidence="1">The sequence shown here is derived from an EMBL/GenBank/DDBJ whole genome shotgun (WGS) entry which is preliminary data.</text>
</comment>
<dbReference type="Proteomes" id="UP000319502">
    <property type="component" value="Unassembled WGS sequence"/>
</dbReference>
<organism evidence="1 2">
    <name type="scientific">Denitromonas halophila</name>
    <dbReference type="NCBI Taxonomy" id="1629404"/>
    <lineage>
        <taxon>Bacteria</taxon>
        <taxon>Pseudomonadati</taxon>
        <taxon>Pseudomonadota</taxon>
        <taxon>Betaproteobacteria</taxon>
        <taxon>Rhodocyclales</taxon>
        <taxon>Zoogloeaceae</taxon>
        <taxon>Denitromonas</taxon>
    </lineage>
</organism>
<keyword evidence="2" id="KW-1185">Reference proteome</keyword>
<evidence type="ECO:0000313" key="1">
    <source>
        <dbReference type="EMBL" id="TVO53966.1"/>
    </source>
</evidence>
<proteinExistence type="predicted"/>
<sequence>MIASTDRMAGWLEVVAAPIWSGVPSTIRIHPVCMHHCTCHAISLNGRWVCSSDGSLTIFHSRQSAEHFLELAHIDHYESGEEAELGNDVALKTQCVSFRPRKGLVSCRMRCNGEAALAS</sequence>
<name>A0A557QM34_9RHOO</name>